<sequence>MSQNSGLQINDFRHEIKVPLQRLQYVDFSEWLMQSGLVLQKTFADRRIHSVYLDTPFLDDYQDNVSGMSKRGKIRFRWYNDERSKIVLELKNKRGRLANKLVIPLDNPTEAYPFDRTVSNGLLGCHRRSRALTREHCLFPCLHVQYERAYYEIAPNIRMTLDTDIHYQKLFPIQTHSMRRSNVDVVAEFKYATEDAKRAAQLLSGMPGRVFRHSKYVVGVDTVCDL</sequence>
<dbReference type="Pfam" id="PF09359">
    <property type="entry name" value="VTC"/>
    <property type="match status" value="1"/>
</dbReference>
<proteinExistence type="predicted"/>
<evidence type="ECO:0000313" key="3">
    <source>
        <dbReference type="Proteomes" id="UP001143304"/>
    </source>
</evidence>
<reference evidence="2" key="1">
    <citation type="submission" date="2019-02" db="EMBL/GenBank/DDBJ databases">
        <authorList>
            <person name="Li S.-H."/>
        </authorList>
    </citation>
    <scope>NUCLEOTIDE SEQUENCE</scope>
    <source>
        <strain evidence="2">IMCC11814</strain>
    </source>
</reference>
<dbReference type="InterPro" id="IPR018966">
    <property type="entry name" value="VTC_domain"/>
</dbReference>
<name>A0ABT3T8T7_9GAMM</name>
<protein>
    <submittedName>
        <fullName evidence="2">VTC domain-containing protein</fullName>
    </submittedName>
</protein>
<dbReference type="InterPro" id="IPR042267">
    <property type="entry name" value="VTC_sf"/>
</dbReference>
<gene>
    <name evidence="2" type="ORF">EYC82_14990</name>
</gene>
<evidence type="ECO:0000259" key="1">
    <source>
        <dbReference type="Pfam" id="PF09359"/>
    </source>
</evidence>
<feature type="domain" description="VTC" evidence="1">
    <location>
        <begin position="13"/>
        <end position="222"/>
    </location>
</feature>
<accession>A0ABT3T8T7</accession>
<evidence type="ECO:0000313" key="2">
    <source>
        <dbReference type="EMBL" id="MCX2978670.1"/>
    </source>
</evidence>
<comment type="caution">
    <text evidence="2">The sequence shown here is derived from an EMBL/GenBank/DDBJ whole genome shotgun (WGS) entry which is preliminary data.</text>
</comment>
<dbReference type="RefSeq" id="WP_279250365.1">
    <property type="nucleotide sequence ID" value="NZ_SHNO01000001.1"/>
</dbReference>
<keyword evidence="3" id="KW-1185">Reference proteome</keyword>
<dbReference type="EMBL" id="SHNO01000001">
    <property type="protein sequence ID" value="MCX2978670.1"/>
    <property type="molecule type" value="Genomic_DNA"/>
</dbReference>
<dbReference type="Gene3D" id="3.20.100.30">
    <property type="entry name" value="VTC, catalytic tunnel domain"/>
    <property type="match status" value="2"/>
</dbReference>
<organism evidence="2 3">
    <name type="scientific">Candidatus Marimicrobium litorale</name>
    <dbReference type="NCBI Taxonomy" id="2518991"/>
    <lineage>
        <taxon>Bacteria</taxon>
        <taxon>Pseudomonadati</taxon>
        <taxon>Pseudomonadota</taxon>
        <taxon>Gammaproteobacteria</taxon>
        <taxon>Cellvibrionales</taxon>
        <taxon>Halieaceae</taxon>
        <taxon>Marimicrobium</taxon>
    </lineage>
</organism>
<dbReference type="Proteomes" id="UP001143304">
    <property type="component" value="Unassembled WGS sequence"/>
</dbReference>